<proteinExistence type="predicted"/>
<name>A0ABC8UCV8_9AQUA</name>
<keyword evidence="2" id="KW-0186">Copper</keyword>
<dbReference type="SUPFAM" id="SSF49503">
    <property type="entry name" value="Cupredoxins"/>
    <property type="match status" value="1"/>
</dbReference>
<dbReference type="CDD" id="cd11013">
    <property type="entry name" value="Plantacyanin"/>
    <property type="match status" value="1"/>
</dbReference>
<reference evidence="8 9" key="1">
    <citation type="submission" date="2024-02" db="EMBL/GenBank/DDBJ databases">
        <authorList>
            <person name="Vignale AGUSTIN F."/>
            <person name="Sosa J E."/>
            <person name="Modenutti C."/>
        </authorList>
    </citation>
    <scope>NUCLEOTIDE SEQUENCE [LARGE SCALE GENOMIC DNA]</scope>
</reference>
<dbReference type="GO" id="GO:0046872">
    <property type="term" value="F:metal ion binding"/>
    <property type="evidence" value="ECO:0007669"/>
    <property type="project" value="UniProtKB-KW"/>
</dbReference>
<evidence type="ECO:0000313" key="8">
    <source>
        <dbReference type="EMBL" id="CAK9179558.1"/>
    </source>
</evidence>
<dbReference type="Proteomes" id="UP001642360">
    <property type="component" value="Unassembled WGS sequence"/>
</dbReference>
<dbReference type="Gene3D" id="2.60.40.420">
    <property type="entry name" value="Cupredoxins - blue copper proteins"/>
    <property type="match status" value="1"/>
</dbReference>
<dbReference type="InterPro" id="IPR008972">
    <property type="entry name" value="Cupredoxin"/>
</dbReference>
<dbReference type="InterPro" id="IPR003245">
    <property type="entry name" value="Phytocyanin_dom"/>
</dbReference>
<accession>A0ABC8UCV8</accession>
<dbReference type="InterPro" id="IPR041844">
    <property type="entry name" value="Plantacyanin"/>
</dbReference>
<evidence type="ECO:0000256" key="4">
    <source>
        <dbReference type="ARBA" id="ARBA00071970"/>
    </source>
</evidence>
<dbReference type="AlphaFoldDB" id="A0ABC8UCV8"/>
<keyword evidence="1" id="KW-0479">Metal-binding</keyword>
<sequence>MATKEGIAIVVTALLLCFLLHSNIANATTFTVGDSQGWGFAASSWPNGKSFKAGDILVFNYNPSMHNVVVVSKAAYDSCNIPAGAKTYSSGKDQIKLAKGQNYFTCSFPGHCSSGMKIVVFAA</sequence>
<feature type="domain" description="Phytocyanin" evidence="7">
    <location>
        <begin position="28"/>
        <end position="123"/>
    </location>
</feature>
<dbReference type="Pfam" id="PF02298">
    <property type="entry name" value="Cu_bind_like"/>
    <property type="match status" value="1"/>
</dbReference>
<evidence type="ECO:0000259" key="7">
    <source>
        <dbReference type="PROSITE" id="PS51485"/>
    </source>
</evidence>
<feature type="signal peptide" evidence="6">
    <location>
        <begin position="1"/>
        <end position="27"/>
    </location>
</feature>
<keyword evidence="6" id="KW-0732">Signal</keyword>
<gene>
    <name evidence="8" type="ORF">ILEXP_LOCUS49497</name>
</gene>
<keyword evidence="3" id="KW-1015">Disulfide bond</keyword>
<evidence type="ECO:0000256" key="5">
    <source>
        <dbReference type="ARBA" id="ARBA00082491"/>
    </source>
</evidence>
<dbReference type="PANTHER" id="PTHR33021">
    <property type="entry name" value="BLUE COPPER PROTEIN"/>
    <property type="match status" value="1"/>
</dbReference>
<evidence type="ECO:0000256" key="1">
    <source>
        <dbReference type="ARBA" id="ARBA00022723"/>
    </source>
</evidence>
<evidence type="ECO:0000313" key="9">
    <source>
        <dbReference type="Proteomes" id="UP001642360"/>
    </source>
</evidence>
<organism evidence="8 9">
    <name type="scientific">Ilex paraguariensis</name>
    <name type="common">yerba mate</name>
    <dbReference type="NCBI Taxonomy" id="185542"/>
    <lineage>
        <taxon>Eukaryota</taxon>
        <taxon>Viridiplantae</taxon>
        <taxon>Streptophyta</taxon>
        <taxon>Embryophyta</taxon>
        <taxon>Tracheophyta</taxon>
        <taxon>Spermatophyta</taxon>
        <taxon>Magnoliopsida</taxon>
        <taxon>eudicotyledons</taxon>
        <taxon>Gunneridae</taxon>
        <taxon>Pentapetalae</taxon>
        <taxon>asterids</taxon>
        <taxon>campanulids</taxon>
        <taxon>Aquifoliales</taxon>
        <taxon>Aquifoliaceae</taxon>
        <taxon>Ilex</taxon>
    </lineage>
</organism>
<comment type="caution">
    <text evidence="8">The sequence shown here is derived from an EMBL/GenBank/DDBJ whole genome shotgun (WGS) entry which is preliminary data.</text>
</comment>
<protein>
    <recommendedName>
        <fullName evidence="4">Basic blue protein</fullName>
    </recommendedName>
    <alternativeName>
        <fullName evidence="5">Plantacyanin</fullName>
    </alternativeName>
</protein>
<evidence type="ECO:0000256" key="3">
    <source>
        <dbReference type="ARBA" id="ARBA00023157"/>
    </source>
</evidence>
<dbReference type="InterPro" id="IPR039391">
    <property type="entry name" value="Phytocyanin-like"/>
</dbReference>
<evidence type="ECO:0000256" key="2">
    <source>
        <dbReference type="ARBA" id="ARBA00023008"/>
    </source>
</evidence>
<feature type="chain" id="PRO_5044842960" description="Basic blue protein" evidence="6">
    <location>
        <begin position="28"/>
        <end position="123"/>
    </location>
</feature>
<dbReference type="PROSITE" id="PS51485">
    <property type="entry name" value="PHYTOCYANIN"/>
    <property type="match status" value="1"/>
</dbReference>
<evidence type="ECO:0000256" key="6">
    <source>
        <dbReference type="SAM" id="SignalP"/>
    </source>
</evidence>
<dbReference type="PANTHER" id="PTHR33021:SF424">
    <property type="entry name" value="BASIC BLUE PROTEIN"/>
    <property type="match status" value="1"/>
</dbReference>
<keyword evidence="9" id="KW-1185">Reference proteome</keyword>
<dbReference type="EMBL" id="CAUOFW020007536">
    <property type="protein sequence ID" value="CAK9179558.1"/>
    <property type="molecule type" value="Genomic_DNA"/>
</dbReference>
<dbReference type="FunFam" id="2.60.40.420:FF:000013">
    <property type="entry name" value="basic blue protein-like"/>
    <property type="match status" value="1"/>
</dbReference>